<dbReference type="SMART" id="SM00360">
    <property type="entry name" value="RRM"/>
    <property type="match status" value="1"/>
</dbReference>
<gene>
    <name evidence="4" type="ORF">BCR34DRAFT_624881</name>
</gene>
<dbReference type="Proteomes" id="UP000193144">
    <property type="component" value="Unassembled WGS sequence"/>
</dbReference>
<evidence type="ECO:0000256" key="1">
    <source>
        <dbReference type="PROSITE-ProRule" id="PRU00176"/>
    </source>
</evidence>
<dbReference type="GO" id="GO:0003723">
    <property type="term" value="F:RNA binding"/>
    <property type="evidence" value="ECO:0007669"/>
    <property type="project" value="UniProtKB-UniRule"/>
</dbReference>
<dbReference type="CDD" id="cd12246">
    <property type="entry name" value="RRM1_U1A_like"/>
    <property type="match status" value="1"/>
</dbReference>
<feature type="region of interest" description="Disordered" evidence="2">
    <location>
        <begin position="132"/>
        <end position="182"/>
    </location>
</feature>
<name>A0A1Y1ZLS1_9PLEO</name>
<dbReference type="OrthoDB" id="277802at2759"/>
<feature type="region of interest" description="Disordered" evidence="2">
    <location>
        <begin position="1"/>
        <end position="22"/>
    </location>
</feature>
<evidence type="ECO:0000259" key="3">
    <source>
        <dbReference type="PROSITE" id="PS50102"/>
    </source>
</evidence>
<organism evidence="4 5">
    <name type="scientific">Clohesyomyces aquaticus</name>
    <dbReference type="NCBI Taxonomy" id="1231657"/>
    <lineage>
        <taxon>Eukaryota</taxon>
        <taxon>Fungi</taxon>
        <taxon>Dikarya</taxon>
        <taxon>Ascomycota</taxon>
        <taxon>Pezizomycotina</taxon>
        <taxon>Dothideomycetes</taxon>
        <taxon>Pleosporomycetidae</taxon>
        <taxon>Pleosporales</taxon>
        <taxon>Lindgomycetaceae</taxon>
        <taxon>Clohesyomyces</taxon>
    </lineage>
</organism>
<keyword evidence="1" id="KW-0694">RNA-binding</keyword>
<dbReference type="InterPro" id="IPR000504">
    <property type="entry name" value="RRM_dom"/>
</dbReference>
<dbReference type="FunFam" id="3.30.70.330:FF:000039">
    <property type="entry name" value="U1 small nuclear ribonucleoprotein A"/>
    <property type="match status" value="1"/>
</dbReference>
<keyword evidence="5" id="KW-1185">Reference proteome</keyword>
<dbReference type="InterPro" id="IPR012677">
    <property type="entry name" value="Nucleotide-bd_a/b_plait_sf"/>
</dbReference>
<dbReference type="Pfam" id="PF00076">
    <property type="entry name" value="RRM_1"/>
    <property type="match status" value="1"/>
</dbReference>
<dbReference type="AlphaFoldDB" id="A0A1Y1ZLS1"/>
<reference evidence="4 5" key="1">
    <citation type="submission" date="2016-07" db="EMBL/GenBank/DDBJ databases">
        <title>Pervasive Adenine N6-methylation of Active Genes in Fungi.</title>
        <authorList>
            <consortium name="DOE Joint Genome Institute"/>
            <person name="Mondo S.J."/>
            <person name="Dannebaum R.O."/>
            <person name="Kuo R.C."/>
            <person name="Labutti K."/>
            <person name="Haridas S."/>
            <person name="Kuo A."/>
            <person name="Salamov A."/>
            <person name="Ahrendt S.R."/>
            <person name="Lipzen A."/>
            <person name="Sullivan W."/>
            <person name="Andreopoulos W.B."/>
            <person name="Clum A."/>
            <person name="Lindquist E."/>
            <person name="Daum C."/>
            <person name="Ramamoorthy G.K."/>
            <person name="Gryganskyi A."/>
            <person name="Culley D."/>
            <person name="Magnuson J.K."/>
            <person name="James T.Y."/>
            <person name="O'Malley M.A."/>
            <person name="Stajich J.E."/>
            <person name="Spatafora J.W."/>
            <person name="Visel A."/>
            <person name="Grigoriev I.V."/>
        </authorList>
    </citation>
    <scope>NUCLEOTIDE SEQUENCE [LARGE SCALE GENOMIC DNA]</scope>
    <source>
        <strain evidence="4 5">CBS 115471</strain>
    </source>
</reference>
<dbReference type="Gene3D" id="3.30.70.330">
    <property type="match status" value="1"/>
</dbReference>
<evidence type="ECO:0000313" key="5">
    <source>
        <dbReference type="Proteomes" id="UP000193144"/>
    </source>
</evidence>
<comment type="caution">
    <text evidence="4">The sequence shown here is derived from an EMBL/GenBank/DDBJ whole genome shotgun (WGS) entry which is preliminary data.</text>
</comment>
<feature type="compositionally biased region" description="Low complexity" evidence="2">
    <location>
        <begin position="137"/>
        <end position="146"/>
    </location>
</feature>
<proteinExistence type="predicted"/>
<sequence length="182" mass="19915">MSSAVAVRGPPGKGPKAFPPNRTLYLNGLPSSKIRKEDQRRNLYMLFATYGIVLDVNVMKTPKMRGQGHVVFRDIESSTQAMRALQGFRYFGREINIAYAKGKSDKLAKLDGTYKLPVKEGEVETTDLQKEIFGDGPAPAKAVPTKAAEDAAKGTKRGREEVEEEEDEESDGGSAMDVSDSD</sequence>
<evidence type="ECO:0000256" key="2">
    <source>
        <dbReference type="SAM" id="MobiDB-lite"/>
    </source>
</evidence>
<dbReference type="PROSITE" id="PS50102">
    <property type="entry name" value="RRM"/>
    <property type="match status" value="1"/>
</dbReference>
<feature type="compositionally biased region" description="Acidic residues" evidence="2">
    <location>
        <begin position="161"/>
        <end position="171"/>
    </location>
</feature>
<evidence type="ECO:0000313" key="4">
    <source>
        <dbReference type="EMBL" id="ORY11211.1"/>
    </source>
</evidence>
<dbReference type="EMBL" id="MCFA01000063">
    <property type="protein sequence ID" value="ORY11211.1"/>
    <property type="molecule type" value="Genomic_DNA"/>
</dbReference>
<accession>A0A1Y1ZLS1</accession>
<protein>
    <recommendedName>
        <fullName evidence="3">RRM domain-containing protein</fullName>
    </recommendedName>
</protein>
<dbReference type="STRING" id="1231657.A0A1Y1ZLS1"/>
<dbReference type="InterPro" id="IPR035979">
    <property type="entry name" value="RBD_domain_sf"/>
</dbReference>
<dbReference type="SUPFAM" id="SSF54928">
    <property type="entry name" value="RNA-binding domain, RBD"/>
    <property type="match status" value="1"/>
</dbReference>
<feature type="domain" description="RRM" evidence="3">
    <location>
        <begin position="22"/>
        <end position="102"/>
    </location>
</feature>
<feature type="compositionally biased region" description="Basic and acidic residues" evidence="2">
    <location>
        <begin position="147"/>
        <end position="160"/>
    </location>
</feature>